<dbReference type="InterPro" id="IPR005863">
    <property type="entry name" value="UDP-N-AcMur_synth"/>
</dbReference>
<name>A0ABS2ETA0_9BACE</name>
<dbReference type="EC" id="6.3.2.10" evidence="10 11"/>
<evidence type="ECO:0000256" key="11">
    <source>
        <dbReference type="RuleBase" id="RU004136"/>
    </source>
</evidence>
<dbReference type="SUPFAM" id="SSF53244">
    <property type="entry name" value="MurD-like peptide ligases, peptide-binding domain"/>
    <property type="match status" value="1"/>
</dbReference>
<evidence type="ECO:0000313" key="15">
    <source>
        <dbReference type="EMBL" id="MBM6757902.1"/>
    </source>
</evidence>
<organism evidence="15 16">
    <name type="scientific">Bacteroides mediterraneensis</name>
    <dbReference type="NCBI Taxonomy" id="1841856"/>
    <lineage>
        <taxon>Bacteria</taxon>
        <taxon>Pseudomonadati</taxon>
        <taxon>Bacteroidota</taxon>
        <taxon>Bacteroidia</taxon>
        <taxon>Bacteroidales</taxon>
        <taxon>Bacteroidaceae</taxon>
        <taxon>Bacteroides</taxon>
    </lineage>
</organism>
<keyword evidence="3 10" id="KW-0132">Cell division</keyword>
<dbReference type="PANTHER" id="PTHR43024">
    <property type="entry name" value="UDP-N-ACETYLMURAMOYL-TRIPEPTIDE--D-ALANYL-D-ALANINE LIGASE"/>
    <property type="match status" value="1"/>
</dbReference>
<keyword evidence="8 10" id="KW-0131">Cell cycle</keyword>
<dbReference type="InterPro" id="IPR051046">
    <property type="entry name" value="MurCDEF_CellWall_CoF430Synth"/>
</dbReference>
<evidence type="ECO:0000259" key="13">
    <source>
        <dbReference type="Pfam" id="PF02875"/>
    </source>
</evidence>
<keyword evidence="7 10" id="KW-0573">Peptidoglycan synthesis</keyword>
<dbReference type="Proteomes" id="UP000703295">
    <property type="component" value="Unassembled WGS sequence"/>
</dbReference>
<comment type="function">
    <text evidence="10 11">Involved in cell wall formation. Catalyzes the final step in the synthesis of UDP-N-acetylmuramoyl-pentapeptide, the precursor of murein.</text>
</comment>
<dbReference type="InterPro" id="IPR004101">
    <property type="entry name" value="Mur_ligase_C"/>
</dbReference>
<evidence type="ECO:0000256" key="4">
    <source>
        <dbReference type="ARBA" id="ARBA00022741"/>
    </source>
</evidence>
<dbReference type="Gene3D" id="3.40.1190.10">
    <property type="entry name" value="Mur-like, catalytic domain"/>
    <property type="match status" value="1"/>
</dbReference>
<dbReference type="HAMAP" id="MF_02019">
    <property type="entry name" value="MurF"/>
    <property type="match status" value="1"/>
</dbReference>
<feature type="binding site" evidence="10">
    <location>
        <begin position="99"/>
        <end position="105"/>
    </location>
    <ligand>
        <name>ATP</name>
        <dbReference type="ChEBI" id="CHEBI:30616"/>
    </ligand>
</feature>
<evidence type="ECO:0000256" key="9">
    <source>
        <dbReference type="ARBA" id="ARBA00023316"/>
    </source>
</evidence>
<comment type="pathway">
    <text evidence="10 11">Cell wall biogenesis; peptidoglycan biosynthesis.</text>
</comment>
<dbReference type="InterPro" id="IPR035911">
    <property type="entry name" value="MurE/MurF_N"/>
</dbReference>
<dbReference type="NCBIfam" id="TIGR01143">
    <property type="entry name" value="murF"/>
    <property type="match status" value="1"/>
</dbReference>
<proteinExistence type="inferred from homology"/>
<dbReference type="Gene3D" id="3.90.190.20">
    <property type="entry name" value="Mur ligase, C-terminal domain"/>
    <property type="match status" value="1"/>
</dbReference>
<evidence type="ECO:0000256" key="10">
    <source>
        <dbReference type="HAMAP-Rule" id="MF_02019"/>
    </source>
</evidence>
<dbReference type="InterPro" id="IPR036615">
    <property type="entry name" value="Mur_ligase_C_dom_sf"/>
</dbReference>
<dbReference type="SUPFAM" id="SSF63418">
    <property type="entry name" value="MurE/MurF N-terminal domain"/>
    <property type="match status" value="1"/>
</dbReference>
<comment type="subcellular location">
    <subcellularLocation>
        <location evidence="10 11">Cytoplasm</location>
    </subcellularLocation>
</comment>
<evidence type="ECO:0000256" key="6">
    <source>
        <dbReference type="ARBA" id="ARBA00022960"/>
    </source>
</evidence>
<dbReference type="Gene3D" id="3.40.1390.10">
    <property type="entry name" value="MurE/MurF, N-terminal domain"/>
    <property type="match status" value="1"/>
</dbReference>
<evidence type="ECO:0000259" key="12">
    <source>
        <dbReference type="Pfam" id="PF01225"/>
    </source>
</evidence>
<dbReference type="InterPro" id="IPR000713">
    <property type="entry name" value="Mur_ligase_N"/>
</dbReference>
<evidence type="ECO:0000259" key="14">
    <source>
        <dbReference type="Pfam" id="PF08245"/>
    </source>
</evidence>
<evidence type="ECO:0000256" key="3">
    <source>
        <dbReference type="ARBA" id="ARBA00022618"/>
    </source>
</evidence>
<accession>A0ABS2ETA0</accession>
<evidence type="ECO:0000256" key="5">
    <source>
        <dbReference type="ARBA" id="ARBA00022840"/>
    </source>
</evidence>
<evidence type="ECO:0000313" key="16">
    <source>
        <dbReference type="Proteomes" id="UP000703295"/>
    </source>
</evidence>
<keyword evidence="16" id="KW-1185">Reference proteome</keyword>
<comment type="caution">
    <text evidence="15">The sequence shown here is derived from an EMBL/GenBank/DDBJ whole genome shotgun (WGS) entry which is preliminary data.</text>
</comment>
<feature type="domain" description="Mur ligase C-terminal" evidence="13">
    <location>
        <begin position="305"/>
        <end position="418"/>
    </location>
</feature>
<dbReference type="RefSeq" id="WP_204475015.1">
    <property type="nucleotide sequence ID" value="NZ_JACJJW010000007.1"/>
</dbReference>
<dbReference type="InterPro" id="IPR013221">
    <property type="entry name" value="Mur_ligase_cen"/>
</dbReference>
<reference evidence="15 16" key="1">
    <citation type="journal article" date="2021" name="Sci. Rep.">
        <title>The distribution of antibiotic resistance genes in chicken gut microbiota commensals.</title>
        <authorList>
            <person name="Juricova H."/>
            <person name="Matiasovicova J."/>
            <person name="Kubasova T."/>
            <person name="Cejkova D."/>
            <person name="Rychlik I."/>
        </authorList>
    </citation>
    <scope>NUCLEOTIDE SEQUENCE [LARGE SCALE GENOMIC DNA]</scope>
    <source>
        <strain evidence="15 16">An801</strain>
    </source>
</reference>
<keyword evidence="5 10" id="KW-0067">ATP-binding</keyword>
<dbReference type="EMBL" id="JACJJW010000007">
    <property type="protein sequence ID" value="MBM6757902.1"/>
    <property type="molecule type" value="Genomic_DNA"/>
</dbReference>
<evidence type="ECO:0000256" key="1">
    <source>
        <dbReference type="ARBA" id="ARBA00022490"/>
    </source>
</evidence>
<feature type="domain" description="Mur ligase central" evidence="14">
    <location>
        <begin position="97"/>
        <end position="281"/>
    </location>
</feature>
<dbReference type="Pfam" id="PF02875">
    <property type="entry name" value="Mur_ligase_C"/>
    <property type="match status" value="1"/>
</dbReference>
<feature type="domain" description="Mur ligase N-terminal catalytic" evidence="12">
    <location>
        <begin position="14"/>
        <end position="84"/>
    </location>
</feature>
<protein>
    <recommendedName>
        <fullName evidence="10 11">UDP-N-acetylmuramoyl-tripeptide--D-alanyl-D-alanine ligase</fullName>
        <ecNumber evidence="10 11">6.3.2.10</ecNumber>
    </recommendedName>
    <alternativeName>
        <fullName evidence="10">D-alanyl-D-alanine-adding enzyme</fullName>
    </alternativeName>
</protein>
<keyword evidence="2 10" id="KW-0436">Ligase</keyword>
<keyword evidence="1 10" id="KW-0963">Cytoplasm</keyword>
<dbReference type="InterPro" id="IPR036565">
    <property type="entry name" value="Mur-like_cat_sf"/>
</dbReference>
<keyword evidence="9 10" id="KW-0961">Cell wall biogenesis/degradation</keyword>
<dbReference type="GO" id="GO:0016874">
    <property type="term" value="F:ligase activity"/>
    <property type="evidence" value="ECO:0007669"/>
    <property type="project" value="UniProtKB-KW"/>
</dbReference>
<comment type="catalytic activity">
    <reaction evidence="10 11">
        <text>D-alanyl-D-alanine + UDP-N-acetyl-alpha-D-muramoyl-L-alanyl-gamma-D-glutamyl-meso-2,6-diaminopimelate + ATP = UDP-N-acetyl-alpha-D-muramoyl-L-alanyl-gamma-D-glutamyl-meso-2,6-diaminopimeloyl-D-alanyl-D-alanine + ADP + phosphate + H(+)</text>
        <dbReference type="Rhea" id="RHEA:28374"/>
        <dbReference type="ChEBI" id="CHEBI:15378"/>
        <dbReference type="ChEBI" id="CHEBI:30616"/>
        <dbReference type="ChEBI" id="CHEBI:43474"/>
        <dbReference type="ChEBI" id="CHEBI:57822"/>
        <dbReference type="ChEBI" id="CHEBI:61386"/>
        <dbReference type="ChEBI" id="CHEBI:83905"/>
        <dbReference type="ChEBI" id="CHEBI:456216"/>
        <dbReference type="EC" id="6.3.2.10"/>
    </reaction>
</comment>
<gene>
    <name evidence="10" type="primary">murF</name>
    <name evidence="15" type="ORF">H6A31_04220</name>
</gene>
<dbReference type="PANTHER" id="PTHR43024:SF1">
    <property type="entry name" value="UDP-N-ACETYLMURAMOYL-TRIPEPTIDE--D-ALANYL-D-ALANINE LIGASE"/>
    <property type="match status" value="1"/>
</dbReference>
<dbReference type="SUPFAM" id="SSF53623">
    <property type="entry name" value="MurD-like peptide ligases, catalytic domain"/>
    <property type="match status" value="1"/>
</dbReference>
<comment type="similarity">
    <text evidence="10">Belongs to the MurCDEF family. MurF subfamily.</text>
</comment>
<keyword evidence="4 10" id="KW-0547">Nucleotide-binding</keyword>
<keyword evidence="6 10" id="KW-0133">Cell shape</keyword>
<dbReference type="Pfam" id="PF08245">
    <property type="entry name" value="Mur_ligase_M"/>
    <property type="match status" value="1"/>
</dbReference>
<evidence type="ECO:0000256" key="2">
    <source>
        <dbReference type="ARBA" id="ARBA00022598"/>
    </source>
</evidence>
<evidence type="ECO:0000256" key="7">
    <source>
        <dbReference type="ARBA" id="ARBA00022984"/>
    </source>
</evidence>
<dbReference type="Pfam" id="PF01225">
    <property type="entry name" value="Mur_ligase"/>
    <property type="match status" value="1"/>
</dbReference>
<sequence length="430" mass="47267">MEIEELYSRFTECNGLTTDSRHCPEGSMFLALKGETFNGNAFAAQSLAQGCRYAVVDEPQYASPENPRIILVDNCLETLQKLANYHRRRLGTRMIGVTGTNGKTTTKELIATVLGEKFKVLYTQGNFNNHIGVPLTLLRLKPEHEMAVIEMGANHPGEIKTLVHIAEPDYGIITNVGKAHLQGFGSFEGVIRTKGELYDFLREKGNSTIFIQNENPYLNKIATGLTCVRYGQTPGLDVTGKVVSCSPFLRFSWTAEGTSHEVQTHLIGSYNLDNALAAVTIGRYFGVEDAKICHALSSYVPQNNRSQLVHTASNTLIVDAYNANPTSMMAALENFRQMEAAHKVAILGDMKELGEGSHEEHQKVVDFLKECGFERVMLVGPEFGGTSSSFEHYKDVKEVEALLAAHPLQGCCVLVKGSNSMKLSELPASL</sequence>
<evidence type="ECO:0000256" key="8">
    <source>
        <dbReference type="ARBA" id="ARBA00023306"/>
    </source>
</evidence>